<evidence type="ECO:0000313" key="1">
    <source>
        <dbReference type="EMBL" id="MFG6446898.1"/>
    </source>
</evidence>
<dbReference type="EMBL" id="JBIGHZ010000001">
    <property type="protein sequence ID" value="MFG6446898.1"/>
    <property type="molecule type" value="Genomic_DNA"/>
</dbReference>
<dbReference type="Proteomes" id="UP001606099">
    <property type="component" value="Unassembled WGS sequence"/>
</dbReference>
<gene>
    <name evidence="1" type="ORF">ACG0Z6_01435</name>
</gene>
<keyword evidence="2" id="KW-1185">Reference proteome</keyword>
<name>A0ABW7FRI2_9BURK</name>
<reference evidence="1 2" key="1">
    <citation type="submission" date="2024-08" db="EMBL/GenBank/DDBJ databases">
        <authorList>
            <person name="Lu H."/>
        </authorList>
    </citation>
    <scope>NUCLEOTIDE SEQUENCE [LARGE SCALE GENOMIC DNA]</scope>
    <source>
        <strain evidence="1 2">BYS180W</strain>
    </source>
</reference>
<organism evidence="1 2">
    <name type="scientific">Roseateles rivi</name>
    <dbReference type="NCBI Taxonomy" id="3299028"/>
    <lineage>
        <taxon>Bacteria</taxon>
        <taxon>Pseudomonadati</taxon>
        <taxon>Pseudomonadota</taxon>
        <taxon>Betaproteobacteria</taxon>
        <taxon>Burkholderiales</taxon>
        <taxon>Sphaerotilaceae</taxon>
        <taxon>Roseateles</taxon>
    </lineage>
</organism>
<evidence type="ECO:0000313" key="2">
    <source>
        <dbReference type="Proteomes" id="UP001606099"/>
    </source>
</evidence>
<protein>
    <submittedName>
        <fullName evidence="1">Fimbrial assembly protein</fullName>
    </submittedName>
</protein>
<sequence>MSLIEVLTAVLLISLSLLGLVALYARATQYSVESEDSLRAASLASELGARMWACNTVELSDAQLQAWQARVADAPAAGLPQGTGTVTPGSDRQSARVTISWRPPSATAAAANSRYETDIVLAQRPGAGAATACTLP</sequence>
<proteinExistence type="predicted"/>
<dbReference type="RefSeq" id="WP_394458140.1">
    <property type="nucleotide sequence ID" value="NZ_JBIGHZ010000001.1"/>
</dbReference>
<comment type="caution">
    <text evidence="1">The sequence shown here is derived from an EMBL/GenBank/DDBJ whole genome shotgun (WGS) entry which is preliminary data.</text>
</comment>
<accession>A0ABW7FRI2</accession>